<name>A0A2U8BS76_9RICK</name>
<proteinExistence type="predicted"/>
<dbReference type="AlphaFoldDB" id="A0A2U8BS76"/>
<accession>A0A2U8BS76</accession>
<dbReference type="RefSeq" id="WP_108673195.1">
    <property type="nucleotide sequence ID" value="NZ_CP025989.1"/>
</dbReference>
<evidence type="ECO:0000313" key="2">
    <source>
        <dbReference type="EMBL" id="AWD33163.1"/>
    </source>
</evidence>
<feature type="region of interest" description="Disordered" evidence="1">
    <location>
        <begin position="126"/>
        <end position="172"/>
    </location>
</feature>
<evidence type="ECO:0000313" key="3">
    <source>
        <dbReference type="Proteomes" id="UP000244519"/>
    </source>
</evidence>
<dbReference type="Proteomes" id="UP000244519">
    <property type="component" value="Chromosome"/>
</dbReference>
<dbReference type="EMBL" id="CP025989">
    <property type="protein sequence ID" value="AWD33163.1"/>
    <property type="molecule type" value="Genomic_DNA"/>
</dbReference>
<sequence length="172" mass="19820">MLNKNNTKSNKDRFKSNEDFFNSDITREVIHEYCEIILPLAPDILKFFLHKNGNVPRMELIKKFPTLTSSRDLDRVVEKLRHTLVGEAPYLPDYMLFNRHVHDAIRSIAVPIFMEEAQMMLQNQATPHHVTSNHLQQQQVAAPSPEQSQCAAPHSEIHDNSAMHYSDSDSID</sequence>
<feature type="compositionally biased region" description="Polar residues" evidence="1">
    <location>
        <begin position="126"/>
        <end position="150"/>
    </location>
</feature>
<protein>
    <submittedName>
        <fullName evidence="2">Uncharacterized protein</fullName>
    </submittedName>
</protein>
<gene>
    <name evidence="2" type="ORF">Fsol_00365</name>
</gene>
<evidence type="ECO:0000256" key="1">
    <source>
        <dbReference type="SAM" id="MobiDB-lite"/>
    </source>
</evidence>
<dbReference type="KEGG" id="fso:Fsol_00365"/>
<reference evidence="2 3" key="1">
    <citation type="journal article" date="2018" name="Genome Biol. Evol.">
        <title>The Genome Sequence of "Candidatus Fokinia solitaria": Insights on Reductive Evolution in Rickettsiales.</title>
        <authorList>
            <person name="Floriano A.M."/>
            <person name="Castelli M."/>
            <person name="Krenek S."/>
            <person name="Berendonk T.U."/>
            <person name="Bazzocchi C."/>
            <person name="Petroni G."/>
            <person name="Sassera D."/>
        </authorList>
    </citation>
    <scope>NUCLEOTIDE SEQUENCE [LARGE SCALE GENOMIC DNA]</scope>
    <source>
        <strain evidence="2">Rio ETE_ALG 3VII</strain>
    </source>
</reference>
<organism evidence="2 3">
    <name type="scientific">Candidatus Fokinia solitaria</name>
    <dbReference type="NCBI Taxonomy" id="1802984"/>
    <lineage>
        <taxon>Bacteria</taxon>
        <taxon>Pseudomonadati</taxon>
        <taxon>Pseudomonadota</taxon>
        <taxon>Alphaproteobacteria</taxon>
        <taxon>Rickettsiales</taxon>
        <taxon>Candidatus Midichloriaceae</taxon>
        <taxon>Candidatus Fokinia</taxon>
    </lineage>
</organism>
<keyword evidence="3" id="KW-1185">Reference proteome</keyword>